<accession>A0AAU4JZZ4</accession>
<dbReference type="Proteomes" id="UP001432128">
    <property type="component" value="Chromosome"/>
</dbReference>
<evidence type="ECO:0000256" key="1">
    <source>
        <dbReference type="SAM" id="MobiDB-lite"/>
    </source>
</evidence>
<reference evidence="3 4" key="1">
    <citation type="submission" date="2022-10" db="EMBL/GenBank/DDBJ databases">
        <title>The complete genomes of actinobacterial strains from the NBC collection.</title>
        <authorList>
            <person name="Joergensen T.S."/>
            <person name="Alvarez Arevalo M."/>
            <person name="Sterndorff E.B."/>
            <person name="Faurdal D."/>
            <person name="Vuksanovic O."/>
            <person name="Mourched A.-S."/>
            <person name="Charusanti P."/>
            <person name="Shaw S."/>
            <person name="Blin K."/>
            <person name="Weber T."/>
        </authorList>
    </citation>
    <scope>NUCLEOTIDE SEQUENCE [LARGE SCALE GENOMIC DNA]</scope>
    <source>
        <strain evidence="3 4">NBC_00319</strain>
    </source>
</reference>
<dbReference type="AlphaFoldDB" id="A0AAU4JZZ4"/>
<keyword evidence="4" id="KW-1185">Reference proteome</keyword>
<gene>
    <name evidence="3" type="ORF">OG579_16925</name>
</gene>
<dbReference type="RefSeq" id="WP_328856879.1">
    <property type="nucleotide sequence ID" value="NZ_CP108021.1"/>
</dbReference>
<dbReference type="EMBL" id="CP108021">
    <property type="protein sequence ID" value="WUM19370.1"/>
    <property type="molecule type" value="Genomic_DNA"/>
</dbReference>
<dbReference type="KEGG" id="whr:OG579_16925"/>
<sequence>MARPQVTVIGTREMPVDALHPHPNNPNHGDIDTLSESLARFGQYRAIVVWHPSNTILAGHHVWRAAKLRGWETVRVELVDCDDDTATALMLADNRIAELGPGIDPGELLAVLNTDIDLAGTGYTDEDIDALIEKLTPPDPDDDHSGSDDGKRDSGIGVRVSCSSNDERDDLLVELRRRGYDAEAV</sequence>
<feature type="domain" description="ParB-like N-terminal" evidence="2">
    <location>
        <begin position="12"/>
        <end position="95"/>
    </location>
</feature>
<dbReference type="Pfam" id="PF02195">
    <property type="entry name" value="ParB_N"/>
    <property type="match status" value="1"/>
</dbReference>
<proteinExistence type="predicted"/>
<feature type="region of interest" description="Disordered" evidence="1">
    <location>
        <begin position="134"/>
        <end position="163"/>
    </location>
</feature>
<organism evidence="3 4">
    <name type="scientific">Williamsia herbipolensis</name>
    <dbReference type="NCBI Taxonomy" id="1603258"/>
    <lineage>
        <taxon>Bacteria</taxon>
        <taxon>Bacillati</taxon>
        <taxon>Actinomycetota</taxon>
        <taxon>Actinomycetes</taxon>
        <taxon>Mycobacteriales</taxon>
        <taxon>Nocardiaceae</taxon>
        <taxon>Williamsia</taxon>
    </lineage>
</organism>
<dbReference type="Gene3D" id="3.90.1530.10">
    <property type="entry name" value="Conserved hypothetical protein from pyrococcus furiosus pfu- 392566-001, ParB domain"/>
    <property type="match status" value="1"/>
</dbReference>
<dbReference type="InterPro" id="IPR003115">
    <property type="entry name" value="ParB_N"/>
</dbReference>
<protein>
    <submittedName>
        <fullName evidence="3">ParB N-terminal domain-containing protein</fullName>
    </submittedName>
</protein>
<dbReference type="InterPro" id="IPR036086">
    <property type="entry name" value="ParB/Sulfiredoxin_sf"/>
</dbReference>
<name>A0AAU4JZZ4_9NOCA</name>
<dbReference type="SMART" id="SM00470">
    <property type="entry name" value="ParB"/>
    <property type="match status" value="1"/>
</dbReference>
<feature type="compositionally biased region" description="Basic and acidic residues" evidence="1">
    <location>
        <begin position="143"/>
        <end position="154"/>
    </location>
</feature>
<evidence type="ECO:0000313" key="3">
    <source>
        <dbReference type="EMBL" id="WUM19370.1"/>
    </source>
</evidence>
<evidence type="ECO:0000259" key="2">
    <source>
        <dbReference type="SMART" id="SM00470"/>
    </source>
</evidence>
<dbReference type="SUPFAM" id="SSF110849">
    <property type="entry name" value="ParB/Sulfiredoxin"/>
    <property type="match status" value="1"/>
</dbReference>
<evidence type="ECO:0000313" key="4">
    <source>
        <dbReference type="Proteomes" id="UP001432128"/>
    </source>
</evidence>